<protein>
    <recommendedName>
        <fullName evidence="3">ABM domain-containing protein</fullName>
    </recommendedName>
</protein>
<dbReference type="EMBL" id="JAEUXJ010000001">
    <property type="protein sequence ID" value="MBL6454595.1"/>
    <property type="molecule type" value="Genomic_DNA"/>
</dbReference>
<organism evidence="1 2">
    <name type="scientific">Belnapia mucosa</name>
    <dbReference type="NCBI Taxonomy" id="2804532"/>
    <lineage>
        <taxon>Bacteria</taxon>
        <taxon>Pseudomonadati</taxon>
        <taxon>Pseudomonadota</taxon>
        <taxon>Alphaproteobacteria</taxon>
        <taxon>Acetobacterales</taxon>
        <taxon>Roseomonadaceae</taxon>
        <taxon>Belnapia</taxon>
    </lineage>
</organism>
<dbReference type="Proteomes" id="UP000606490">
    <property type="component" value="Unassembled WGS sequence"/>
</dbReference>
<keyword evidence="2" id="KW-1185">Reference proteome</keyword>
<dbReference type="RefSeq" id="WP_202824287.1">
    <property type="nucleotide sequence ID" value="NZ_JAEUXJ010000001.1"/>
</dbReference>
<sequence>MYVAVRKYAEKAALMGGLVPRVSDGFVPVLRRAAGFKGYCAFPSEDGHAVSVTIFADRPSAMLAEDRHREWVVSNLRDLLPNPPEVTGGETLLHEVSKIQRNGGSGMFVTVRVYEGVGPREEVLPLVREHVFLTITGAPGFRGYYAFFDEQDASRAGAVSLFDTRQNAMQANERVVSIMRERRIAPNPPTVMLGQTAIVAAA</sequence>
<evidence type="ECO:0008006" key="3">
    <source>
        <dbReference type="Google" id="ProtNLM"/>
    </source>
</evidence>
<comment type="caution">
    <text evidence="1">The sequence shown here is derived from an EMBL/GenBank/DDBJ whole genome shotgun (WGS) entry which is preliminary data.</text>
</comment>
<name>A0ABS1UYX8_9PROT</name>
<evidence type="ECO:0000313" key="1">
    <source>
        <dbReference type="EMBL" id="MBL6454595.1"/>
    </source>
</evidence>
<proteinExistence type="predicted"/>
<reference evidence="1 2" key="1">
    <citation type="submission" date="2021-01" db="EMBL/GenBank/DDBJ databases">
        <title>Belnapia mucosa sp. nov. and Belnapia arida sp. nov., isolated from the Tabernas Desert (Almeria, Spain).</title>
        <authorList>
            <person name="Molina-Menor E."/>
            <person name="Vidal-Verdu A."/>
            <person name="Calonge A."/>
            <person name="Satari L."/>
            <person name="Pereto Magraner J."/>
            <person name="Porcar Miralles M."/>
        </authorList>
    </citation>
    <scope>NUCLEOTIDE SEQUENCE [LARGE SCALE GENOMIC DNA]</scope>
    <source>
        <strain evidence="1 2">T6</strain>
    </source>
</reference>
<accession>A0ABS1UYX8</accession>
<evidence type="ECO:0000313" key="2">
    <source>
        <dbReference type="Proteomes" id="UP000606490"/>
    </source>
</evidence>
<gene>
    <name evidence="1" type="ORF">JMJ55_04610</name>
</gene>